<dbReference type="InParanoid" id="A0A167JMN8"/>
<dbReference type="AlphaFoldDB" id="A0A167JMN8"/>
<evidence type="ECO:0000313" key="2">
    <source>
        <dbReference type="Proteomes" id="UP000077315"/>
    </source>
</evidence>
<proteinExistence type="predicted"/>
<protein>
    <recommendedName>
        <fullName evidence="3">Tc1-like transposase DDE domain-containing protein</fullName>
    </recommendedName>
</protein>
<dbReference type="Proteomes" id="UP000077315">
    <property type="component" value="Unassembled WGS sequence"/>
</dbReference>
<keyword evidence="2" id="KW-1185">Reference proteome</keyword>
<accession>A0A167JMN8</accession>
<evidence type="ECO:0008006" key="3">
    <source>
        <dbReference type="Google" id="ProtNLM"/>
    </source>
</evidence>
<dbReference type="EMBL" id="KV441004">
    <property type="protein sequence ID" value="OAD66317.1"/>
    <property type="molecule type" value="Genomic_DNA"/>
</dbReference>
<gene>
    <name evidence="1" type="ORF">PHYBLDRAFT_71097</name>
</gene>
<dbReference type="OrthoDB" id="8928061at2759"/>
<name>A0A167JMN8_PHYB8</name>
<evidence type="ECO:0000313" key="1">
    <source>
        <dbReference type="EMBL" id="OAD66317.1"/>
    </source>
</evidence>
<dbReference type="RefSeq" id="XP_018284357.1">
    <property type="nucleotide sequence ID" value="XM_018442408.1"/>
</dbReference>
<dbReference type="GeneID" id="29003314"/>
<reference evidence="2" key="1">
    <citation type="submission" date="2015-06" db="EMBL/GenBank/DDBJ databases">
        <title>Expansion of signal transduction pathways in fungi by whole-genome duplication.</title>
        <authorList>
            <consortium name="DOE Joint Genome Institute"/>
            <person name="Corrochano L.M."/>
            <person name="Kuo A."/>
            <person name="Marcet-Houben M."/>
            <person name="Polaino S."/>
            <person name="Salamov A."/>
            <person name="Villalobos J.M."/>
            <person name="Alvarez M.I."/>
            <person name="Avalos J."/>
            <person name="Benito E.P."/>
            <person name="Benoit I."/>
            <person name="Burger G."/>
            <person name="Camino L.P."/>
            <person name="Canovas D."/>
            <person name="Cerda-Olmedo E."/>
            <person name="Cheng J.-F."/>
            <person name="Dominguez A."/>
            <person name="Elias M."/>
            <person name="Eslava A.P."/>
            <person name="Glaser F."/>
            <person name="Grimwood J."/>
            <person name="Gutierrez G."/>
            <person name="Heitman J."/>
            <person name="Henrissat B."/>
            <person name="Iturriaga E.A."/>
            <person name="Lang B.F."/>
            <person name="Lavin J.L."/>
            <person name="Lee S."/>
            <person name="Li W."/>
            <person name="Lindquist E."/>
            <person name="Lopez-Garcia S."/>
            <person name="Luque E.M."/>
            <person name="Marcos A.T."/>
            <person name="Martin J."/>
            <person name="McCluskey K."/>
            <person name="Medina H.R."/>
            <person name="Miralles-Duran A."/>
            <person name="Miyazaki A."/>
            <person name="Munoz-Torres E."/>
            <person name="Oguiza J.A."/>
            <person name="Ohm R."/>
            <person name="Olmedo M."/>
            <person name="Orejas M."/>
            <person name="Ortiz-Castellanos L."/>
            <person name="Pisabarro A.G."/>
            <person name="Rodriguez-Romero J."/>
            <person name="Ruiz-Herrera J."/>
            <person name="Ruiz-Vazquez R."/>
            <person name="Sanz C."/>
            <person name="Schackwitz W."/>
            <person name="Schmutz J."/>
            <person name="Shahriari M."/>
            <person name="Shelest E."/>
            <person name="Silva-Franco F."/>
            <person name="Soanes D."/>
            <person name="Syed K."/>
            <person name="Tagua V.G."/>
            <person name="Talbot N.J."/>
            <person name="Thon M."/>
            <person name="De vries R.P."/>
            <person name="Wiebenga A."/>
            <person name="Yadav J.S."/>
            <person name="Braun E.L."/>
            <person name="Baker S."/>
            <person name="Garre V."/>
            <person name="Horwitz B."/>
            <person name="Torres-Martinez S."/>
            <person name="Idnurm A."/>
            <person name="Herrera-Estrella A."/>
            <person name="Gabaldon T."/>
            <person name="Grigoriev I.V."/>
        </authorList>
    </citation>
    <scope>NUCLEOTIDE SEQUENCE [LARGE SCALE GENOMIC DNA]</scope>
    <source>
        <strain evidence="2">NRRL 1555(-)</strain>
    </source>
</reference>
<dbReference type="VEuPathDB" id="FungiDB:PHYBLDRAFT_71097"/>
<sequence>MSLEGIKDNLTNLIYKGEDFQLVQIKYKSYSHAQIVGFICTFQKEDCLVTEAPNKRVEILREKRYSDTAIRKGKLYIKKCKENDVDHQKNCIFIDETGFNLHINILDVMDNVRIHDNSRVPAYIGKRGYKPFILLSLLTIP</sequence>
<organism evidence="1 2">
    <name type="scientific">Phycomyces blakesleeanus (strain ATCC 8743b / DSM 1359 / FGSC 10004 / NBRC 33097 / NRRL 1555)</name>
    <dbReference type="NCBI Taxonomy" id="763407"/>
    <lineage>
        <taxon>Eukaryota</taxon>
        <taxon>Fungi</taxon>
        <taxon>Fungi incertae sedis</taxon>
        <taxon>Mucoromycota</taxon>
        <taxon>Mucoromycotina</taxon>
        <taxon>Mucoromycetes</taxon>
        <taxon>Mucorales</taxon>
        <taxon>Phycomycetaceae</taxon>
        <taxon>Phycomyces</taxon>
    </lineage>
</organism>